<dbReference type="VEuPathDB" id="FungiDB:jhhlp_004952"/>
<evidence type="ECO:0000313" key="12">
    <source>
        <dbReference type="EMBL" id="PKS08566.1"/>
    </source>
</evidence>
<reference evidence="12 13" key="1">
    <citation type="journal article" date="2017" name="G3 (Bethesda)">
        <title>First Draft Genome Sequence of the Pathogenic Fungus Lomentospora prolificans (Formerly Scedosporium prolificans).</title>
        <authorList>
            <person name="Luo R."/>
            <person name="Zimin A."/>
            <person name="Workman R."/>
            <person name="Fan Y."/>
            <person name="Pertea G."/>
            <person name="Grossman N."/>
            <person name="Wear M.P."/>
            <person name="Jia B."/>
            <person name="Miller H."/>
            <person name="Casadevall A."/>
            <person name="Timp W."/>
            <person name="Zhang S.X."/>
            <person name="Salzberg S.L."/>
        </authorList>
    </citation>
    <scope>NUCLEOTIDE SEQUENCE [LARGE SCALE GENOMIC DNA]</scope>
    <source>
        <strain evidence="12 13">JHH-5317</strain>
    </source>
</reference>
<feature type="repeat" description="Solcar" evidence="9">
    <location>
        <begin position="97"/>
        <end position="190"/>
    </location>
</feature>
<evidence type="ECO:0000256" key="5">
    <source>
        <dbReference type="ARBA" id="ARBA00022737"/>
    </source>
</evidence>
<comment type="similarity">
    <text evidence="2 10">Belongs to the mitochondrial carrier (TC 2.A.29) family.</text>
</comment>
<evidence type="ECO:0000256" key="8">
    <source>
        <dbReference type="ARBA" id="ARBA00023136"/>
    </source>
</evidence>
<dbReference type="InParanoid" id="A0A2N3N7Z3"/>
<evidence type="ECO:0000313" key="13">
    <source>
        <dbReference type="Proteomes" id="UP000233524"/>
    </source>
</evidence>
<accession>A0A2N3N7Z3</accession>
<keyword evidence="6" id="KW-0999">Mitochondrion inner membrane</keyword>
<evidence type="ECO:0000256" key="7">
    <source>
        <dbReference type="ARBA" id="ARBA00022989"/>
    </source>
</evidence>
<dbReference type="SUPFAM" id="SSF103506">
    <property type="entry name" value="Mitochondrial carrier"/>
    <property type="match status" value="1"/>
</dbReference>
<keyword evidence="3 10" id="KW-0813">Transport</keyword>
<evidence type="ECO:0000256" key="3">
    <source>
        <dbReference type="ARBA" id="ARBA00022448"/>
    </source>
</evidence>
<dbReference type="PROSITE" id="PS50920">
    <property type="entry name" value="SOLCAR"/>
    <property type="match status" value="3"/>
</dbReference>
<dbReference type="InterPro" id="IPR023395">
    <property type="entry name" value="MCP_dom_sf"/>
</dbReference>
<dbReference type="InterPro" id="IPR018108">
    <property type="entry name" value="MCP_transmembrane"/>
</dbReference>
<evidence type="ECO:0000256" key="4">
    <source>
        <dbReference type="ARBA" id="ARBA00022692"/>
    </source>
</evidence>
<keyword evidence="8 9" id="KW-0472">Membrane</keyword>
<name>A0A2N3N7Z3_9PEZI</name>
<evidence type="ECO:0000256" key="6">
    <source>
        <dbReference type="ARBA" id="ARBA00022792"/>
    </source>
</evidence>
<evidence type="ECO:0000256" key="2">
    <source>
        <dbReference type="ARBA" id="ARBA00006375"/>
    </source>
</evidence>
<dbReference type="AlphaFoldDB" id="A0A2N3N7Z3"/>
<dbReference type="OrthoDB" id="250329at2759"/>
<dbReference type="PANTHER" id="PTHR45667">
    <property type="entry name" value="S-ADENOSYLMETHIONINE MITOCHONDRIAL CARRIER PROTEIN"/>
    <property type="match status" value="1"/>
</dbReference>
<organism evidence="12 13">
    <name type="scientific">Lomentospora prolificans</name>
    <dbReference type="NCBI Taxonomy" id="41688"/>
    <lineage>
        <taxon>Eukaryota</taxon>
        <taxon>Fungi</taxon>
        <taxon>Dikarya</taxon>
        <taxon>Ascomycota</taxon>
        <taxon>Pezizomycotina</taxon>
        <taxon>Sordariomycetes</taxon>
        <taxon>Hypocreomycetidae</taxon>
        <taxon>Microascales</taxon>
        <taxon>Microascaceae</taxon>
        <taxon>Lomentospora</taxon>
    </lineage>
</organism>
<feature type="transmembrane region" description="Helical" evidence="11">
    <location>
        <begin position="59"/>
        <end position="81"/>
    </location>
</feature>
<evidence type="ECO:0008006" key="14">
    <source>
        <dbReference type="Google" id="ProtNLM"/>
    </source>
</evidence>
<dbReference type="Pfam" id="PF00153">
    <property type="entry name" value="Mito_carr"/>
    <property type="match status" value="3"/>
</dbReference>
<dbReference type="Gene3D" id="1.50.40.10">
    <property type="entry name" value="Mitochondrial carrier domain"/>
    <property type="match status" value="2"/>
</dbReference>
<gene>
    <name evidence="12" type="ORF">jhhlp_004952</name>
</gene>
<dbReference type="GO" id="GO:0016020">
    <property type="term" value="C:membrane"/>
    <property type="evidence" value="ECO:0007669"/>
    <property type="project" value="UniProtKB-SubCell"/>
</dbReference>
<keyword evidence="5" id="KW-0677">Repeat</keyword>
<proteinExistence type="inferred from homology"/>
<evidence type="ECO:0000256" key="10">
    <source>
        <dbReference type="RuleBase" id="RU000488"/>
    </source>
</evidence>
<keyword evidence="4 9" id="KW-0812">Transmembrane</keyword>
<comment type="subcellular location">
    <subcellularLocation>
        <location evidence="1">Membrane</location>
        <topology evidence="1">Multi-pass membrane protein</topology>
    </subcellularLocation>
</comment>
<evidence type="ECO:0000256" key="1">
    <source>
        <dbReference type="ARBA" id="ARBA00004141"/>
    </source>
</evidence>
<keyword evidence="7 11" id="KW-1133">Transmembrane helix</keyword>
<evidence type="ECO:0000256" key="11">
    <source>
        <dbReference type="SAM" id="Phobius"/>
    </source>
</evidence>
<keyword evidence="6" id="KW-0496">Mitochondrion</keyword>
<protein>
    <recommendedName>
        <fullName evidence="14">Mitochondrial carrier protein</fullName>
    </recommendedName>
</protein>
<keyword evidence="13" id="KW-1185">Reference proteome</keyword>
<dbReference type="EMBL" id="NLAX01000095">
    <property type="protein sequence ID" value="PKS08566.1"/>
    <property type="molecule type" value="Genomic_DNA"/>
</dbReference>
<evidence type="ECO:0000256" key="9">
    <source>
        <dbReference type="PROSITE-ProRule" id="PRU00282"/>
    </source>
</evidence>
<comment type="caution">
    <text evidence="12">The sequence shown here is derived from an EMBL/GenBank/DDBJ whole genome shotgun (WGS) entry which is preliminary data.</text>
</comment>
<dbReference type="Proteomes" id="UP000233524">
    <property type="component" value="Unassembled WGS sequence"/>
</dbReference>
<feature type="repeat" description="Solcar" evidence="9">
    <location>
        <begin position="4"/>
        <end position="87"/>
    </location>
</feature>
<sequence>MSSGANTEILLAGAAAAFTVDLLVYPLDTIKTRVQCGDFVTTDSRSSSKPVRRIALRGLYQGVGSVILATLPAAGVFFTVYESGKSVLENILPRYIPEAARHSLASGVAELSSCLILTPAEVIKQNAQMINQSSKSSGPTTSTSLQAFRMLRSSSEGATRRLWSGYTALVARNLPFTVLQFPIFEKLRSGITRRRSSGRTTDRDKSLLEVGLVNSISAATAGSIAATATTPSDVVKTRMMVLSGEEHKSNPRNAPEKAKPGSVKRLSGFEVAKQVYRNHGIRGLFRGGLLRASWSALGSGLYLGTYETAKVWLTGRSSV</sequence>
<feature type="repeat" description="Solcar" evidence="9">
    <location>
        <begin position="209"/>
        <end position="312"/>
    </location>
</feature>